<keyword evidence="2" id="KW-1185">Reference proteome</keyword>
<name>A0AAD9MNW9_9ANNE</name>
<reference evidence="1" key="1">
    <citation type="journal article" date="2023" name="Mol. Biol. Evol.">
        <title>Third-Generation Sequencing Reveals the Adaptive Role of the Epigenome in Three Deep-Sea Polychaetes.</title>
        <authorList>
            <person name="Perez M."/>
            <person name="Aroh O."/>
            <person name="Sun Y."/>
            <person name="Lan Y."/>
            <person name="Juniper S.K."/>
            <person name="Young C.R."/>
            <person name="Angers B."/>
            <person name="Qian P.Y."/>
        </authorList>
    </citation>
    <scope>NUCLEOTIDE SEQUENCE</scope>
    <source>
        <strain evidence="1">P08H-3</strain>
    </source>
</reference>
<accession>A0AAD9MNW9</accession>
<gene>
    <name evidence="1" type="ORF">LSH36_1466g00016</name>
</gene>
<evidence type="ECO:0000313" key="2">
    <source>
        <dbReference type="Proteomes" id="UP001208570"/>
    </source>
</evidence>
<sequence length="84" mass="9622">MAYRKAAYHCLSNQVPVETVGYVIASIVKELAGGQLDYSADKKNYVSLPMNWELLVIFRLGKLWLIIKYDNCMGCYIIRCQPCK</sequence>
<organism evidence="1 2">
    <name type="scientific">Paralvinella palmiformis</name>
    <dbReference type="NCBI Taxonomy" id="53620"/>
    <lineage>
        <taxon>Eukaryota</taxon>
        <taxon>Metazoa</taxon>
        <taxon>Spiralia</taxon>
        <taxon>Lophotrochozoa</taxon>
        <taxon>Annelida</taxon>
        <taxon>Polychaeta</taxon>
        <taxon>Sedentaria</taxon>
        <taxon>Canalipalpata</taxon>
        <taxon>Terebellida</taxon>
        <taxon>Terebelliformia</taxon>
        <taxon>Alvinellidae</taxon>
        <taxon>Paralvinella</taxon>
    </lineage>
</organism>
<dbReference type="Proteomes" id="UP001208570">
    <property type="component" value="Unassembled WGS sequence"/>
</dbReference>
<comment type="caution">
    <text evidence="1">The sequence shown here is derived from an EMBL/GenBank/DDBJ whole genome shotgun (WGS) entry which is preliminary data.</text>
</comment>
<proteinExistence type="predicted"/>
<protein>
    <submittedName>
        <fullName evidence="1">Uncharacterized protein</fullName>
    </submittedName>
</protein>
<dbReference type="EMBL" id="JAODUP010001466">
    <property type="protein sequence ID" value="KAK2140140.1"/>
    <property type="molecule type" value="Genomic_DNA"/>
</dbReference>
<evidence type="ECO:0000313" key="1">
    <source>
        <dbReference type="EMBL" id="KAK2140140.1"/>
    </source>
</evidence>
<dbReference type="AlphaFoldDB" id="A0AAD9MNW9"/>